<keyword evidence="1 2" id="KW-0539">Nucleus</keyword>
<dbReference type="InterPro" id="IPR038704">
    <property type="entry name" value="YEAST_sf"/>
</dbReference>
<dbReference type="PROSITE" id="PS51037">
    <property type="entry name" value="YEATS"/>
    <property type="match status" value="1"/>
</dbReference>
<feature type="domain" description="YEATS" evidence="4">
    <location>
        <begin position="376"/>
        <end position="519"/>
    </location>
</feature>
<dbReference type="Gene3D" id="2.60.40.1970">
    <property type="entry name" value="YEATS domain"/>
    <property type="match status" value="1"/>
</dbReference>
<dbReference type="Pfam" id="PF25909">
    <property type="entry name" value="zf-C2H2_AHC1"/>
    <property type="match status" value="1"/>
</dbReference>
<dbReference type="InterPro" id="IPR055127">
    <property type="entry name" value="YEATS2_3HBD"/>
</dbReference>
<evidence type="ECO:0000259" key="4">
    <source>
        <dbReference type="PROSITE" id="PS51037"/>
    </source>
</evidence>
<dbReference type="RefSeq" id="XP_024336560.1">
    <property type="nucleotide sequence ID" value="XM_024481120.1"/>
</dbReference>
<protein>
    <recommendedName>
        <fullName evidence="4">YEATS domain-containing protein</fullName>
    </recommendedName>
</protein>
<dbReference type="STRING" id="670580.A0A1X6MU64"/>
<keyword evidence="6" id="KW-1185">Reference proteome</keyword>
<evidence type="ECO:0000256" key="1">
    <source>
        <dbReference type="ARBA" id="ARBA00023242"/>
    </source>
</evidence>
<comment type="subcellular location">
    <subcellularLocation>
        <location evidence="2">Nucleus</location>
    </subcellularLocation>
</comment>
<feature type="compositionally biased region" description="Polar residues" evidence="3">
    <location>
        <begin position="107"/>
        <end position="129"/>
    </location>
</feature>
<feature type="region of interest" description="Disordered" evidence="3">
    <location>
        <begin position="339"/>
        <end position="366"/>
    </location>
</feature>
<dbReference type="InterPro" id="IPR055129">
    <property type="entry name" value="YEATS_dom"/>
</dbReference>
<gene>
    <name evidence="5" type="ORF">POSPLADRAFT_1059066</name>
</gene>
<sequence length="963" mass="105680">MKRRRTDGYDLSVQPSTPSTRQLVLEEIDLELGLRQRLSETVRSRLTWALLLQEALENNLQGTNDTGFQDAALDTLQVLEKPCNILLERDITIFEKPVPLLSLSQPSTALGTPEAPSTPQFSARNSSSRIRGLPRAPLQPARKLLYLRNTSTDPPAIAKLACPDCARSDFSNLQGLLNHCRLRHGREYGSHDECMQSCAILVPDEERDTVVATGTEVGGISLPSLRRLFEIAVGAGDKVLIPGIRPREEKSAAATREALSETQDQIQSTHVTRTLGHHKDTPALAPFLGRAPKRRTVNVYDDPATIVDIVSVNDRPTDNTEQAKRRWRMPYRHRNIARPELDEVPPDLPEGTPQSENSGPQKGFAQASVSAVPNVASSRFHIVARVKVADHSLWLSQERRPVALPEYTHRWRLSVSSPSYSLHITTFLAKLTVTCLTDPPPAPLAEPIVVTAPPFIATGATDRPFLARLTFTWVGNQNAPMDVDHWVELDPLRLAHAVLGDEQVFDVELDRNTELLPLRGDTRKVGWHDDDHEHSTSTLRALGCDKSMGREDGTGDTAADSGYEATLRALLSQVPITAKGALYKVWERTDVLSESSDVKARAAPQAPLMLVPSRAQWKNTVLGRRKAVEMSRARALREAYERHVVLVHDKSAHPPLTTADIYRWMVDNDVFPRLRDRAEHRAREAPTEGAVQIRPKGDSYCHFCGLNSQVHPTGVKTEETERKGVPAILAPSNRKNLSACLTFNGGGTRLPVFDVRRLLDQALSPGSVQDMPYGVSKKLLTASKLTANSNPAPAALLSIAHPQFVTAIRSMTERWNLEHCEAPVHVFARIQDGLIARTELSRSRQEMVDHLAPYALLAAVTNSMIRLLVRSGADAVGQDEAALRSLRGRRKAGSGLGGARRVMTPSHVVRGLVAGAQRGSAEAAALLCVARLGIGKDHARTQVAGAVGIGSKVKMEEEDLGVL</sequence>
<dbReference type="Proteomes" id="UP000194127">
    <property type="component" value="Unassembled WGS sequence"/>
</dbReference>
<evidence type="ECO:0000313" key="5">
    <source>
        <dbReference type="EMBL" id="OSX59766.1"/>
    </source>
</evidence>
<dbReference type="EMBL" id="KZ110601">
    <property type="protein sequence ID" value="OSX59766.1"/>
    <property type="molecule type" value="Genomic_DNA"/>
</dbReference>
<evidence type="ECO:0000313" key="6">
    <source>
        <dbReference type="Proteomes" id="UP000194127"/>
    </source>
</evidence>
<dbReference type="InterPro" id="IPR058706">
    <property type="entry name" value="zf-C2H2_AHC1-like"/>
</dbReference>
<evidence type="ECO:0000256" key="3">
    <source>
        <dbReference type="SAM" id="MobiDB-lite"/>
    </source>
</evidence>
<proteinExistence type="predicted"/>
<dbReference type="GeneID" id="36326070"/>
<dbReference type="OrthoDB" id="1741717at2759"/>
<evidence type="ECO:0000256" key="2">
    <source>
        <dbReference type="PROSITE-ProRule" id="PRU00376"/>
    </source>
</evidence>
<reference evidence="5 6" key="1">
    <citation type="submission" date="2017-04" db="EMBL/GenBank/DDBJ databases">
        <title>Genome Sequence of the Model Brown-Rot Fungus Postia placenta SB12.</title>
        <authorList>
            <consortium name="DOE Joint Genome Institute"/>
            <person name="Gaskell J."/>
            <person name="Kersten P."/>
            <person name="Larrondo L.F."/>
            <person name="Canessa P."/>
            <person name="Martinez D."/>
            <person name="Hibbett D."/>
            <person name="Schmoll M."/>
            <person name="Kubicek C.P."/>
            <person name="Martinez A.T."/>
            <person name="Yadav J."/>
            <person name="Master E."/>
            <person name="Magnuson J.K."/>
            <person name="James T."/>
            <person name="Yaver D."/>
            <person name="Berka R."/>
            <person name="Labutti K."/>
            <person name="Lipzen A."/>
            <person name="Aerts A."/>
            <person name="Barry K."/>
            <person name="Henrissat B."/>
            <person name="Blanchette R."/>
            <person name="Grigoriev I."/>
            <person name="Cullen D."/>
        </authorList>
    </citation>
    <scope>NUCLEOTIDE SEQUENCE [LARGE SCALE GENOMIC DNA]</scope>
    <source>
        <strain evidence="5 6">MAD-698-R-SB12</strain>
    </source>
</reference>
<dbReference type="Pfam" id="PF22951">
    <property type="entry name" value="3HBD"/>
    <property type="match status" value="1"/>
</dbReference>
<feature type="region of interest" description="Disordered" evidence="3">
    <location>
        <begin position="107"/>
        <end position="133"/>
    </location>
</feature>
<name>A0A1X6MU64_9APHY</name>
<organism evidence="5 6">
    <name type="scientific">Postia placenta MAD-698-R-SB12</name>
    <dbReference type="NCBI Taxonomy" id="670580"/>
    <lineage>
        <taxon>Eukaryota</taxon>
        <taxon>Fungi</taxon>
        <taxon>Dikarya</taxon>
        <taxon>Basidiomycota</taxon>
        <taxon>Agaricomycotina</taxon>
        <taxon>Agaricomycetes</taxon>
        <taxon>Polyporales</taxon>
        <taxon>Adustoporiaceae</taxon>
        <taxon>Rhodonia</taxon>
    </lineage>
</organism>
<accession>A0A1X6MU64</accession>
<dbReference type="GO" id="GO:0005634">
    <property type="term" value="C:nucleus"/>
    <property type="evidence" value="ECO:0007669"/>
    <property type="project" value="UniProtKB-SubCell"/>
</dbReference>
<dbReference type="AlphaFoldDB" id="A0A1X6MU64"/>